<evidence type="ECO:0000256" key="4">
    <source>
        <dbReference type="ARBA" id="ARBA00022801"/>
    </source>
</evidence>
<dbReference type="GO" id="GO:0006298">
    <property type="term" value="P:mismatch repair"/>
    <property type="evidence" value="ECO:0007669"/>
    <property type="project" value="UniProtKB-UniRule"/>
</dbReference>
<evidence type="ECO:0000256" key="6">
    <source>
        <dbReference type="PIRNR" id="PIRNR018267"/>
    </source>
</evidence>
<dbReference type="InterPro" id="IPR004603">
    <property type="entry name" value="DNA_mismatch_endonuc_vsr"/>
</dbReference>
<keyword evidence="3 6" id="KW-0227">DNA damage</keyword>
<dbReference type="CDD" id="cd00221">
    <property type="entry name" value="Vsr"/>
    <property type="match status" value="1"/>
</dbReference>
<proteinExistence type="inferred from homology"/>
<dbReference type="Pfam" id="PF03852">
    <property type="entry name" value="Vsr"/>
    <property type="match status" value="1"/>
</dbReference>
<evidence type="ECO:0000256" key="2">
    <source>
        <dbReference type="ARBA" id="ARBA00022759"/>
    </source>
</evidence>
<dbReference type="InterPro" id="IPR011335">
    <property type="entry name" value="Restrct_endonuc-II-like"/>
</dbReference>
<dbReference type="EC" id="3.1.-.-" evidence="6"/>
<dbReference type="REBASE" id="692022">
    <property type="entry name" value="V.Tac106ORF8975P"/>
</dbReference>
<evidence type="ECO:0000256" key="3">
    <source>
        <dbReference type="ARBA" id="ARBA00022763"/>
    </source>
</evidence>
<keyword evidence="1 6" id="KW-0540">Nuclease</keyword>
<dbReference type="GO" id="GO:0016787">
    <property type="term" value="F:hydrolase activity"/>
    <property type="evidence" value="ECO:0007669"/>
    <property type="project" value="UniProtKB-KW"/>
</dbReference>
<dbReference type="RefSeq" id="WP_084692687.1">
    <property type="nucleotide sequence ID" value="NZ_CP059735.1"/>
</dbReference>
<comment type="function">
    <text evidence="6">May nick specific sequences that contain T:G mispairs resulting from m5C-deamination.</text>
</comment>
<organism evidence="7 8">
    <name type="scientific">Thalassomonas actiniarum</name>
    <dbReference type="NCBI Taxonomy" id="485447"/>
    <lineage>
        <taxon>Bacteria</taxon>
        <taxon>Pseudomonadati</taxon>
        <taxon>Pseudomonadota</taxon>
        <taxon>Gammaproteobacteria</taxon>
        <taxon>Alteromonadales</taxon>
        <taxon>Colwelliaceae</taxon>
        <taxon>Thalassomonas</taxon>
    </lineage>
</organism>
<dbReference type="GO" id="GO:0004519">
    <property type="term" value="F:endonuclease activity"/>
    <property type="evidence" value="ECO:0007669"/>
    <property type="project" value="UniProtKB-KW"/>
</dbReference>
<dbReference type="PIRSF" id="PIRSF018267">
    <property type="entry name" value="VSR_endonuc"/>
    <property type="match status" value="1"/>
</dbReference>
<keyword evidence="4 6" id="KW-0378">Hydrolase</keyword>
<evidence type="ECO:0000313" key="8">
    <source>
        <dbReference type="Proteomes" id="UP000032568"/>
    </source>
</evidence>
<dbReference type="KEGG" id="tact:SG35_008980"/>
<evidence type="ECO:0000256" key="1">
    <source>
        <dbReference type="ARBA" id="ARBA00022722"/>
    </source>
</evidence>
<dbReference type="Gene3D" id="3.40.960.10">
    <property type="entry name" value="VSR Endonuclease"/>
    <property type="match status" value="1"/>
</dbReference>
<dbReference type="Proteomes" id="UP000032568">
    <property type="component" value="Chromosome"/>
</dbReference>
<keyword evidence="8" id="KW-1185">Reference proteome</keyword>
<dbReference type="AlphaFoldDB" id="A0AAE9YWA8"/>
<evidence type="ECO:0000313" key="7">
    <source>
        <dbReference type="EMBL" id="WDE00743.1"/>
    </source>
</evidence>
<accession>A0AAE9YWA8</accession>
<comment type="similarity">
    <text evidence="6">Belongs to the vsr family.</text>
</comment>
<gene>
    <name evidence="7" type="primary">vsr</name>
    <name evidence="7" type="ORF">SG35_008980</name>
</gene>
<protein>
    <recommendedName>
        <fullName evidence="6">Very short patch repair endonuclease</fullName>
        <ecNumber evidence="6">3.1.-.-</ecNumber>
    </recommendedName>
</protein>
<evidence type="ECO:0000256" key="5">
    <source>
        <dbReference type="ARBA" id="ARBA00023204"/>
    </source>
</evidence>
<reference evidence="7 8" key="2">
    <citation type="journal article" date="2022" name="Mar. Drugs">
        <title>Bioassay-Guided Fractionation Leads to the Detection of Cholic Acid Generated by the Rare Thalassomonas sp.</title>
        <authorList>
            <person name="Pheiffer F."/>
            <person name="Schneider Y.K."/>
            <person name="Hansen E.H."/>
            <person name="Andersen J.H."/>
            <person name="Isaksson J."/>
            <person name="Busche T."/>
            <person name="R C."/>
            <person name="Kalinowski J."/>
            <person name="Zyl L.V."/>
            <person name="Trindade M."/>
        </authorList>
    </citation>
    <scope>NUCLEOTIDE SEQUENCE [LARGE SCALE GENOMIC DNA]</scope>
    <source>
        <strain evidence="7 8">A5K-106</strain>
    </source>
</reference>
<dbReference type="SUPFAM" id="SSF52980">
    <property type="entry name" value="Restriction endonuclease-like"/>
    <property type="match status" value="1"/>
</dbReference>
<sequence>MTDVHTRAIRSKNMSAIRCKNTRPEMLVRSLLHTLGFRFRLYNKNLPGKPDITLAKYKAVIFVNGCFWHGHQINNANCHFFTLPKTRAEFWLNKIKGNVKRDKLACAALMANGWKVLYIWECALKGKYKLDEGRLVDTIEEWLLAHDASAEIDSKGIKKL</sequence>
<keyword evidence="2 6" id="KW-0255">Endonuclease</keyword>
<dbReference type="NCBIfam" id="TIGR00632">
    <property type="entry name" value="vsr"/>
    <property type="match status" value="1"/>
</dbReference>
<dbReference type="EMBL" id="CP059735">
    <property type="protein sequence ID" value="WDE00743.1"/>
    <property type="molecule type" value="Genomic_DNA"/>
</dbReference>
<keyword evidence="5 6" id="KW-0234">DNA repair</keyword>
<reference evidence="7 8" key="1">
    <citation type="journal article" date="2015" name="Genome Announc.">
        <title>Draft Genome Sequences of Marine Isolates of Thalassomonas viridans and Thalassomonas actiniarum.</title>
        <authorList>
            <person name="Olonade I."/>
            <person name="van Zyl L.J."/>
            <person name="Trindade M."/>
        </authorList>
    </citation>
    <scope>NUCLEOTIDE SEQUENCE [LARGE SCALE GENOMIC DNA]</scope>
    <source>
        <strain evidence="7 8">A5K-106</strain>
    </source>
</reference>
<name>A0AAE9YWA8_9GAMM</name>